<dbReference type="InterPro" id="IPR050249">
    <property type="entry name" value="Pseudomonas-type_ThrB"/>
</dbReference>
<evidence type="ECO:0000313" key="2">
    <source>
        <dbReference type="EMBL" id="HGF33242.1"/>
    </source>
</evidence>
<evidence type="ECO:0000259" key="1">
    <source>
        <dbReference type="Pfam" id="PF01636"/>
    </source>
</evidence>
<name>A0A7C3V212_9BACT</name>
<comment type="caution">
    <text evidence="2">The sequence shown here is derived from an EMBL/GenBank/DDBJ whole genome shotgun (WGS) entry which is preliminary data.</text>
</comment>
<accession>A0A7C3V212</accession>
<proteinExistence type="predicted"/>
<keyword evidence="2" id="KW-0808">Transferase</keyword>
<dbReference type="EMBL" id="DTMF01000064">
    <property type="protein sequence ID" value="HGF33242.1"/>
    <property type="molecule type" value="Genomic_DNA"/>
</dbReference>
<feature type="domain" description="Aminoglycoside phosphotransferase" evidence="1">
    <location>
        <begin position="19"/>
        <end position="292"/>
    </location>
</feature>
<organism evidence="2">
    <name type="scientific">Desulfobacca acetoxidans</name>
    <dbReference type="NCBI Taxonomy" id="60893"/>
    <lineage>
        <taxon>Bacteria</taxon>
        <taxon>Pseudomonadati</taxon>
        <taxon>Thermodesulfobacteriota</taxon>
        <taxon>Desulfobaccia</taxon>
        <taxon>Desulfobaccales</taxon>
        <taxon>Desulfobaccaceae</taxon>
        <taxon>Desulfobacca</taxon>
    </lineage>
</organism>
<dbReference type="Gene3D" id="3.90.1200.10">
    <property type="match status" value="1"/>
</dbReference>
<dbReference type="GO" id="GO:0016740">
    <property type="term" value="F:transferase activity"/>
    <property type="evidence" value="ECO:0007669"/>
    <property type="project" value="UniProtKB-KW"/>
</dbReference>
<dbReference type="SUPFAM" id="SSF56112">
    <property type="entry name" value="Protein kinase-like (PK-like)"/>
    <property type="match status" value="1"/>
</dbReference>
<dbReference type="InterPro" id="IPR011009">
    <property type="entry name" value="Kinase-like_dom_sf"/>
</dbReference>
<dbReference type="PANTHER" id="PTHR21064:SF5">
    <property type="entry name" value="SLR1880 PROTEIN"/>
    <property type="match status" value="1"/>
</dbReference>
<dbReference type="PANTHER" id="PTHR21064">
    <property type="entry name" value="AMINOGLYCOSIDE PHOSPHOTRANSFERASE DOMAIN-CONTAINING PROTEIN-RELATED"/>
    <property type="match status" value="1"/>
</dbReference>
<dbReference type="InterPro" id="IPR002575">
    <property type="entry name" value="Aminoglycoside_PTrfase"/>
</dbReference>
<dbReference type="Pfam" id="PF01636">
    <property type="entry name" value="APH"/>
    <property type="match status" value="1"/>
</dbReference>
<dbReference type="AlphaFoldDB" id="A0A7C3V212"/>
<protein>
    <submittedName>
        <fullName evidence="2">Aminoglycoside phosphotransferase family protein</fullName>
    </submittedName>
</protein>
<sequence>MDHIYSVARQFAWGAVLEVRAYGRGNVNDTFLVTEGQTSPTSPQDAPRESRFILQRLNTRVFHRPELVMANLATVTGHLRRQQHPRHPERRFEVPQVLFTRDGRSHLLSEDGSFWRALSFIDRAETFDVVKDKNHGREVGYALGRFHQLLADLPPDRLADTLPGFHVTPGYLRHYDELLAAGGAPRSPEVHYCLRFIEKRRDLAHLLEQAKKAGKLRERVIHGDPKVNNVMLDTDTGKAAALVDLDTVKPGLTLYDLGDCLRSGGNPLGEETSAWEEVQFDPDLAQAILAGYFSAARGFLTAYDCAYLYDSLRVLAFELGLRFFTDYLKGNVYFKARFPDHNLARALVQFKLTASIEAQADILRAIIRDLTGAHAFSRNSC</sequence>
<gene>
    <name evidence="2" type="ORF">ENW96_02490</name>
</gene>
<reference evidence="2" key="1">
    <citation type="journal article" date="2020" name="mSystems">
        <title>Genome- and Community-Level Interaction Insights into Carbon Utilization and Element Cycling Functions of Hydrothermarchaeota in Hydrothermal Sediment.</title>
        <authorList>
            <person name="Zhou Z."/>
            <person name="Liu Y."/>
            <person name="Xu W."/>
            <person name="Pan J."/>
            <person name="Luo Z.H."/>
            <person name="Li M."/>
        </authorList>
    </citation>
    <scope>NUCLEOTIDE SEQUENCE [LARGE SCALE GENOMIC DNA]</scope>
    <source>
        <strain evidence="2">SpSt-897</strain>
    </source>
</reference>